<dbReference type="Gene3D" id="3.30.559.10">
    <property type="entry name" value="Chloramphenicol acetyltransferase-like domain"/>
    <property type="match status" value="1"/>
</dbReference>
<sequence>MSDKHIIDISSWPRREHYTHFGMLEDPFFGITAKADFTSCYMQAKEDGKSFFLYSLHKILRAANAVTEFRYRIEDGRVVLYDLIGASPTVGRDDGSFGFAVFEYHEDRATFVEEAEKEIARVKSASGLCLGEGENRQDLIYYSSIPWIDFTDMKHAGGPRKGQSIPRISTGMLVPSEERLMMSVSVELNHGLADGYHVAQFFRLLGML</sequence>
<dbReference type="InterPro" id="IPR023213">
    <property type="entry name" value="CAT-like_dom_sf"/>
</dbReference>
<dbReference type="PANTHER" id="PTHR38474:SF1">
    <property type="entry name" value="SLR0299 PROTEIN"/>
    <property type="match status" value="1"/>
</dbReference>
<organism evidence="1 2">
    <name type="scientific">Candidatus Cryptobacteroides gallistercoris</name>
    <dbReference type="NCBI Taxonomy" id="2840765"/>
    <lineage>
        <taxon>Bacteria</taxon>
        <taxon>Pseudomonadati</taxon>
        <taxon>Bacteroidota</taxon>
        <taxon>Bacteroidia</taxon>
        <taxon>Bacteroidales</taxon>
        <taxon>Candidatus Cryptobacteroides</taxon>
    </lineage>
</organism>
<protein>
    <submittedName>
        <fullName evidence="1">Chloramphenicol acetyltransferase</fullName>
    </submittedName>
</protein>
<evidence type="ECO:0000313" key="2">
    <source>
        <dbReference type="Proteomes" id="UP000771749"/>
    </source>
</evidence>
<reference evidence="1" key="1">
    <citation type="submission" date="2020-10" db="EMBL/GenBank/DDBJ databases">
        <authorList>
            <person name="Gilroy R."/>
        </authorList>
    </citation>
    <scope>NUCLEOTIDE SEQUENCE</scope>
    <source>
        <strain evidence="1">F1-3629</strain>
    </source>
</reference>
<reference evidence="1" key="2">
    <citation type="journal article" date="2021" name="PeerJ">
        <title>Extensive microbial diversity within the chicken gut microbiome revealed by metagenomics and culture.</title>
        <authorList>
            <person name="Gilroy R."/>
            <person name="Ravi A."/>
            <person name="Getino M."/>
            <person name="Pursley I."/>
            <person name="Horton D.L."/>
            <person name="Alikhan N.F."/>
            <person name="Baker D."/>
            <person name="Gharbi K."/>
            <person name="Hall N."/>
            <person name="Watson M."/>
            <person name="Adriaenssens E.M."/>
            <person name="Foster-Nyarko E."/>
            <person name="Jarju S."/>
            <person name="Secka A."/>
            <person name="Antonio M."/>
            <person name="Oren A."/>
            <person name="Chaudhuri R.R."/>
            <person name="La Ragione R."/>
            <person name="Hildebrand F."/>
            <person name="Pallen M.J."/>
        </authorList>
    </citation>
    <scope>NUCLEOTIDE SEQUENCE</scope>
    <source>
        <strain evidence="1">F1-3629</strain>
    </source>
</reference>
<name>A0A940DMI6_9BACT</name>
<dbReference type="SUPFAM" id="SSF52777">
    <property type="entry name" value="CoA-dependent acyltransferases"/>
    <property type="match status" value="1"/>
</dbReference>
<dbReference type="PANTHER" id="PTHR38474">
    <property type="entry name" value="SLR0299 PROTEIN"/>
    <property type="match status" value="1"/>
</dbReference>
<comment type="caution">
    <text evidence="1">The sequence shown here is derived from an EMBL/GenBank/DDBJ whole genome shotgun (WGS) entry which is preliminary data.</text>
</comment>
<proteinExistence type="predicted"/>
<gene>
    <name evidence="1" type="ORF">IAC07_02395</name>
</gene>
<evidence type="ECO:0000313" key="1">
    <source>
        <dbReference type="EMBL" id="MBO8453559.1"/>
    </source>
</evidence>
<dbReference type="GO" id="GO:0008811">
    <property type="term" value="F:chloramphenicol O-acetyltransferase activity"/>
    <property type="evidence" value="ECO:0007669"/>
    <property type="project" value="InterPro"/>
</dbReference>
<dbReference type="SMART" id="SM01059">
    <property type="entry name" value="CAT"/>
    <property type="match status" value="1"/>
</dbReference>
<dbReference type="InterPro" id="IPR001707">
    <property type="entry name" value="Cmp_AcTrfase"/>
</dbReference>
<dbReference type="Pfam" id="PF00302">
    <property type="entry name" value="CAT"/>
    <property type="match status" value="1"/>
</dbReference>
<dbReference type="Proteomes" id="UP000771749">
    <property type="component" value="Unassembled WGS sequence"/>
</dbReference>
<dbReference type="EMBL" id="JADIMJ010000039">
    <property type="protein sequence ID" value="MBO8453559.1"/>
    <property type="molecule type" value="Genomic_DNA"/>
</dbReference>
<dbReference type="AlphaFoldDB" id="A0A940DMI6"/>
<accession>A0A940DMI6</accession>